<dbReference type="PANTHER" id="PTHR10067">
    <property type="entry name" value="PHOSPHATIDYLSERINE DECARBOXYLASE"/>
    <property type="match status" value="1"/>
</dbReference>
<dbReference type="PANTHER" id="PTHR10067:SF9">
    <property type="entry name" value="PHOSPHATIDYLSERINE DECARBOXYLASE FAMILY PROTEIN (AFU_ORTHOLOGUE AFUA_7G01730)"/>
    <property type="match status" value="1"/>
</dbReference>
<evidence type="ECO:0000256" key="5">
    <source>
        <dbReference type="SAM" id="MobiDB-lite"/>
    </source>
</evidence>
<keyword evidence="2" id="KW-0865">Zymogen</keyword>
<feature type="domain" description="L-tryptophan decarboxylase PsiD-like" evidence="6">
    <location>
        <begin position="71"/>
        <end position="201"/>
    </location>
</feature>
<dbReference type="Pfam" id="PF02666">
    <property type="entry name" value="PS_Dcarbxylase"/>
    <property type="match status" value="1"/>
</dbReference>
<protein>
    <submittedName>
        <fullName evidence="7">Phosphatidylserine decarboxylase family protein</fullName>
    </submittedName>
</protein>
<keyword evidence="1" id="KW-0210">Decarboxylase</keyword>
<comment type="caution">
    <text evidence="7">The sequence shown here is derived from an EMBL/GenBank/DDBJ whole genome shotgun (WGS) entry which is preliminary data.</text>
</comment>
<sequence>MTSYAGAAPRNGPNDEGTTMVKPGTAATLEARYQNSFGRAAGYLPRNRSAVDAWLTRFVARARQRTAAHVPVVQELADLLEQDKPLRDLVNLMIEQAQQLDPEHEHKHVKSIDEMLNCLDEITVTAPEYRLDPNERVFFPLSALFCYMMATDAGWEAFRIAQFNDALLNILTVWCGFLDSPESRYVLNEGPDGWLCQAASEQNKLYEFVIPDPGALYGGFDSFNAFFHRHIKPEFRPNGAKDDPKAVVSPNDGSVVRYLSGVQMDADIFDVKGQPYSLRRMLNGYADTERFIGGDVFQSFLSGADYHRWHAPVDGIVKHVERVPGLMFSELKTDKVDESAGTLSQGYQANVNTRGLVVIESTVPGIGQVCVIPVGITEISSVTFSVSVGDKVTRGDELGCFSYGGSSMCLVFEPGKVDFTVPNNTIEHADDGAPVFVNGRIATAK</sequence>
<dbReference type="EMBL" id="JANIID010000001">
    <property type="protein sequence ID" value="MCQ8768381.1"/>
    <property type="molecule type" value="Genomic_DNA"/>
</dbReference>
<dbReference type="InterPro" id="IPR022237">
    <property type="entry name" value="PsiD-like"/>
</dbReference>
<feature type="region of interest" description="Disordered" evidence="5">
    <location>
        <begin position="1"/>
        <end position="21"/>
    </location>
</feature>
<keyword evidence="4" id="KW-0670">Pyruvate</keyword>
<dbReference type="RefSeq" id="WP_206329562.1">
    <property type="nucleotide sequence ID" value="NZ_JAATER010000192.1"/>
</dbReference>
<name>A0A9X2LBU3_9ACTN</name>
<evidence type="ECO:0000313" key="8">
    <source>
        <dbReference type="Proteomes" id="UP001142374"/>
    </source>
</evidence>
<evidence type="ECO:0000313" key="7">
    <source>
        <dbReference type="EMBL" id="MCQ8768381.1"/>
    </source>
</evidence>
<organism evidence="7 8">
    <name type="scientific">Streptomyces telluris</name>
    <dbReference type="NCBI Taxonomy" id="2720021"/>
    <lineage>
        <taxon>Bacteria</taxon>
        <taxon>Bacillati</taxon>
        <taxon>Actinomycetota</taxon>
        <taxon>Actinomycetes</taxon>
        <taxon>Kitasatosporales</taxon>
        <taxon>Streptomycetaceae</taxon>
        <taxon>Streptomyces</taxon>
    </lineage>
</organism>
<dbReference type="InterPro" id="IPR003817">
    <property type="entry name" value="PS_Dcarbxylase"/>
</dbReference>
<gene>
    <name evidence="7" type="ORF">NQU55_01095</name>
</gene>
<evidence type="ECO:0000256" key="4">
    <source>
        <dbReference type="ARBA" id="ARBA00023317"/>
    </source>
</evidence>
<dbReference type="Proteomes" id="UP001142374">
    <property type="component" value="Unassembled WGS sequence"/>
</dbReference>
<evidence type="ECO:0000256" key="3">
    <source>
        <dbReference type="ARBA" id="ARBA00023239"/>
    </source>
</evidence>
<keyword evidence="8" id="KW-1185">Reference proteome</keyword>
<dbReference type="Pfam" id="PF12588">
    <property type="entry name" value="PSDC"/>
    <property type="match status" value="1"/>
</dbReference>
<keyword evidence="3" id="KW-0456">Lyase</keyword>
<reference evidence="7" key="1">
    <citation type="submission" date="2022-06" db="EMBL/GenBank/DDBJ databases">
        <title>WGS of actinobacteria.</title>
        <authorList>
            <person name="Thawai C."/>
        </authorList>
    </citation>
    <scope>NUCLEOTIDE SEQUENCE</scope>
    <source>
        <strain evidence="7">AA8</strain>
    </source>
</reference>
<dbReference type="GO" id="GO:0006646">
    <property type="term" value="P:phosphatidylethanolamine biosynthetic process"/>
    <property type="evidence" value="ECO:0007669"/>
    <property type="project" value="TreeGrafter"/>
</dbReference>
<dbReference type="GO" id="GO:0004609">
    <property type="term" value="F:phosphatidylserine decarboxylase activity"/>
    <property type="evidence" value="ECO:0007669"/>
    <property type="project" value="InterPro"/>
</dbReference>
<proteinExistence type="predicted"/>
<dbReference type="AlphaFoldDB" id="A0A9X2LBU3"/>
<evidence type="ECO:0000259" key="6">
    <source>
        <dbReference type="Pfam" id="PF12588"/>
    </source>
</evidence>
<evidence type="ECO:0000256" key="1">
    <source>
        <dbReference type="ARBA" id="ARBA00022793"/>
    </source>
</evidence>
<accession>A0A9X2LBU3</accession>
<evidence type="ECO:0000256" key="2">
    <source>
        <dbReference type="ARBA" id="ARBA00023145"/>
    </source>
</evidence>